<comment type="caution">
    <text evidence="7">The sequence shown here is derived from an EMBL/GenBank/DDBJ whole genome shotgun (WGS) entry which is preliminary data.</text>
</comment>
<keyword evidence="4" id="KW-0812">Transmembrane</keyword>
<comment type="similarity">
    <text evidence="1">Belongs to the leguminous lectin family.</text>
</comment>
<keyword evidence="4" id="KW-0472">Membrane</keyword>
<dbReference type="Pfam" id="PF00139">
    <property type="entry name" value="Lectin_legB"/>
    <property type="match status" value="1"/>
</dbReference>
<feature type="transmembrane region" description="Helical" evidence="4">
    <location>
        <begin position="298"/>
        <end position="322"/>
    </location>
</feature>
<feature type="compositionally biased region" description="Basic residues" evidence="3">
    <location>
        <begin position="422"/>
        <end position="435"/>
    </location>
</feature>
<keyword evidence="4" id="KW-1133">Transmembrane helix</keyword>
<dbReference type="InterPro" id="IPR050258">
    <property type="entry name" value="Leguminous_Lectin"/>
</dbReference>
<evidence type="ECO:0000256" key="5">
    <source>
        <dbReference type="SAM" id="SignalP"/>
    </source>
</evidence>
<protein>
    <recommendedName>
        <fullName evidence="6">Legume lectin domain-containing protein</fullName>
    </recommendedName>
</protein>
<feature type="chain" id="PRO_5035161080" description="Legume lectin domain-containing protein" evidence="5">
    <location>
        <begin position="35"/>
        <end position="446"/>
    </location>
</feature>
<name>A0A8J5ESF1_ZINOF</name>
<feature type="signal peptide" evidence="5">
    <location>
        <begin position="1"/>
        <end position="34"/>
    </location>
</feature>
<feature type="transmembrane region" description="Helical" evidence="4">
    <location>
        <begin position="379"/>
        <end position="401"/>
    </location>
</feature>
<sequence length="446" mass="48325">MPPRLRILAMLLSPPVSFFLLAVFLLLAASLSCGSCDEAGLGFRFSFDGSVKDRSFGAEFDLQGDAEVSGSAVRITRPANASSGRMAYRKPIRFFGAKLGFSSSFSFSISPAAGGFAFFLSPASALLERGNGYLAESSTSLMAVSFATAKTGNLSGSLIEITVSGEVLAKSSNLSVNGSVPYLNRGEKLHSLIDFDGDSKIIQVKLWRDKDSTPMNSPTSYAVDLSSNFLRREAVLVSLTSWSRNSTQRSSIYSWNFTARHGAPYLMHSEPLDPNSFLVRPTQNPPVHPRRAYPWGMFIAMVFAAACGAMLAFFLMFVWAGLGWRWPVSPVEFSVGVDYGTAEGTGEKGLKSEMEDGTAAASAIPVTENEMSGDYWQPLSIICLIIDVLFVLQLLVINALADPFSERFTFDREAIHSPKLVNKNKARGHGSRSHRGLALSTTAHAM</sequence>
<keyword evidence="5" id="KW-0732">Signal</keyword>
<dbReference type="GO" id="GO:0030246">
    <property type="term" value="F:carbohydrate binding"/>
    <property type="evidence" value="ECO:0007669"/>
    <property type="project" value="UniProtKB-KW"/>
</dbReference>
<proteinExistence type="inferred from homology"/>
<gene>
    <name evidence="7" type="ORF">ZIOFF_075872</name>
</gene>
<keyword evidence="2" id="KW-0430">Lectin</keyword>
<dbReference type="SUPFAM" id="SSF49899">
    <property type="entry name" value="Concanavalin A-like lectins/glucanases"/>
    <property type="match status" value="1"/>
</dbReference>
<evidence type="ECO:0000256" key="3">
    <source>
        <dbReference type="SAM" id="MobiDB-lite"/>
    </source>
</evidence>
<evidence type="ECO:0000256" key="1">
    <source>
        <dbReference type="ARBA" id="ARBA00007606"/>
    </source>
</evidence>
<dbReference type="InterPro" id="IPR001220">
    <property type="entry name" value="Legume_lectin_dom"/>
</dbReference>
<dbReference type="InterPro" id="IPR013320">
    <property type="entry name" value="ConA-like_dom_sf"/>
</dbReference>
<dbReference type="SMR" id="A0A8J5ESF1"/>
<evidence type="ECO:0000256" key="2">
    <source>
        <dbReference type="ARBA" id="ARBA00022734"/>
    </source>
</evidence>
<keyword evidence="8" id="KW-1185">Reference proteome</keyword>
<reference evidence="7 8" key="1">
    <citation type="submission" date="2020-08" db="EMBL/GenBank/DDBJ databases">
        <title>Plant Genome Project.</title>
        <authorList>
            <person name="Zhang R.-G."/>
        </authorList>
    </citation>
    <scope>NUCLEOTIDE SEQUENCE [LARGE SCALE GENOMIC DNA]</scope>
    <source>
        <tissue evidence="7">Rhizome</tissue>
    </source>
</reference>
<dbReference type="EMBL" id="JACMSC010000179">
    <property type="protein sequence ID" value="KAG6466379.1"/>
    <property type="molecule type" value="Genomic_DNA"/>
</dbReference>
<evidence type="ECO:0000313" key="8">
    <source>
        <dbReference type="Proteomes" id="UP000734854"/>
    </source>
</evidence>
<evidence type="ECO:0000256" key="4">
    <source>
        <dbReference type="SAM" id="Phobius"/>
    </source>
</evidence>
<evidence type="ECO:0000313" key="7">
    <source>
        <dbReference type="EMBL" id="KAG6466379.1"/>
    </source>
</evidence>
<feature type="domain" description="Legume lectin" evidence="6">
    <location>
        <begin position="45"/>
        <end position="263"/>
    </location>
</feature>
<accession>A0A8J5ESF1</accession>
<dbReference type="AlphaFoldDB" id="A0A8J5ESF1"/>
<evidence type="ECO:0000259" key="6">
    <source>
        <dbReference type="Pfam" id="PF00139"/>
    </source>
</evidence>
<dbReference type="PROSITE" id="PS51257">
    <property type="entry name" value="PROKAR_LIPOPROTEIN"/>
    <property type="match status" value="1"/>
</dbReference>
<dbReference type="PANTHER" id="PTHR32401">
    <property type="entry name" value="CONCANAVALIN A-LIKE LECTIN FAMILY PROTEIN"/>
    <property type="match status" value="1"/>
</dbReference>
<dbReference type="Gene3D" id="2.60.120.200">
    <property type="match status" value="1"/>
</dbReference>
<feature type="region of interest" description="Disordered" evidence="3">
    <location>
        <begin position="422"/>
        <end position="446"/>
    </location>
</feature>
<dbReference type="PANTHER" id="PTHR32401:SF16">
    <property type="entry name" value="CONCANAVALIN A-LIKE LECTIN FAMILY PROTEIN"/>
    <property type="match status" value="1"/>
</dbReference>
<feature type="transmembrane region" description="Helical" evidence="4">
    <location>
        <begin position="99"/>
        <end position="120"/>
    </location>
</feature>
<dbReference type="Proteomes" id="UP000734854">
    <property type="component" value="Unassembled WGS sequence"/>
</dbReference>
<organism evidence="7 8">
    <name type="scientific">Zingiber officinale</name>
    <name type="common">Ginger</name>
    <name type="synonym">Amomum zingiber</name>
    <dbReference type="NCBI Taxonomy" id="94328"/>
    <lineage>
        <taxon>Eukaryota</taxon>
        <taxon>Viridiplantae</taxon>
        <taxon>Streptophyta</taxon>
        <taxon>Embryophyta</taxon>
        <taxon>Tracheophyta</taxon>
        <taxon>Spermatophyta</taxon>
        <taxon>Magnoliopsida</taxon>
        <taxon>Liliopsida</taxon>
        <taxon>Zingiberales</taxon>
        <taxon>Zingiberaceae</taxon>
        <taxon>Zingiber</taxon>
    </lineage>
</organism>